<sequence length="207" mass="23767">MALIKKHVEQEIKELPTFTNIEDAKYFFETSTDFDEKVYVIEEIIKFHGGGEYLIEYINNEDADKKLSTKVASVISNMDSNEAPIEKIMDLLRLENAYVRNLGISMLRDFGDSIRYYIIKFLIGDDKDLRIFAINVLGDVNFSESRDMLVELLETEQEINVAMTAVDYMAEIGEEEDIPLLESLKERFAGEFYVQFAVDGAVKMIKG</sequence>
<dbReference type="SUPFAM" id="SSF48371">
    <property type="entry name" value="ARM repeat"/>
    <property type="match status" value="1"/>
</dbReference>
<dbReference type="RefSeq" id="WP_207561107.1">
    <property type="nucleotide sequence ID" value="NZ_CP046072.1"/>
</dbReference>
<evidence type="ECO:0000313" key="1">
    <source>
        <dbReference type="EMBL" id="QSZ42291.1"/>
    </source>
</evidence>
<dbReference type="Proteomes" id="UP000671852">
    <property type="component" value="Chromosome"/>
</dbReference>
<dbReference type="AlphaFoldDB" id="A0A975GD24"/>
<organism evidence="1 2">
    <name type="scientific">Sulfurimonas aquatica</name>
    <dbReference type="NCBI Taxonomy" id="2672570"/>
    <lineage>
        <taxon>Bacteria</taxon>
        <taxon>Pseudomonadati</taxon>
        <taxon>Campylobacterota</taxon>
        <taxon>Epsilonproteobacteria</taxon>
        <taxon>Campylobacterales</taxon>
        <taxon>Sulfurimonadaceae</taxon>
        <taxon>Sulfurimonas</taxon>
    </lineage>
</organism>
<reference evidence="1" key="1">
    <citation type="submission" date="2019-11" db="EMBL/GenBank/DDBJ databases">
        <authorList>
            <person name="Kojima H."/>
        </authorList>
    </citation>
    <scope>NUCLEOTIDE SEQUENCE</scope>
    <source>
        <strain evidence="1">H1576</strain>
    </source>
</reference>
<keyword evidence="2" id="KW-1185">Reference proteome</keyword>
<dbReference type="Gene3D" id="1.25.10.10">
    <property type="entry name" value="Leucine-rich Repeat Variant"/>
    <property type="match status" value="1"/>
</dbReference>
<proteinExistence type="predicted"/>
<name>A0A975GD24_9BACT</name>
<reference evidence="1" key="2">
    <citation type="submission" date="2021-04" db="EMBL/GenBank/DDBJ databases">
        <title>Isolation and characterization of a novel species of the genus Sulfurimonas.</title>
        <authorList>
            <person name="Fukui M."/>
        </authorList>
    </citation>
    <scope>NUCLEOTIDE SEQUENCE</scope>
    <source>
        <strain evidence="1">H1576</strain>
    </source>
</reference>
<dbReference type="EMBL" id="CP046072">
    <property type="protein sequence ID" value="QSZ42291.1"/>
    <property type="molecule type" value="Genomic_DNA"/>
</dbReference>
<dbReference type="InterPro" id="IPR011989">
    <property type="entry name" value="ARM-like"/>
</dbReference>
<dbReference type="InterPro" id="IPR016024">
    <property type="entry name" value="ARM-type_fold"/>
</dbReference>
<dbReference type="Pfam" id="PF13646">
    <property type="entry name" value="HEAT_2"/>
    <property type="match status" value="1"/>
</dbReference>
<accession>A0A975GD24</accession>
<protein>
    <submittedName>
        <fullName evidence="1">HEAT repeat domain-containing protein</fullName>
    </submittedName>
</protein>
<gene>
    <name evidence="1" type="ORF">GJV85_09290</name>
</gene>
<evidence type="ECO:0000313" key="2">
    <source>
        <dbReference type="Proteomes" id="UP000671852"/>
    </source>
</evidence>
<dbReference type="KEGG" id="saqt:GJV85_09290"/>